<feature type="domain" description="TOTE conflict system primase" evidence="1">
    <location>
        <begin position="13"/>
        <end position="40"/>
    </location>
</feature>
<dbReference type="Pfam" id="PF22548">
    <property type="entry name" value="AEP-TOTE"/>
    <property type="match status" value="1"/>
</dbReference>
<proteinExistence type="predicted"/>
<reference evidence="2 3" key="1">
    <citation type="submission" date="2019-12" db="EMBL/GenBank/DDBJ databases">
        <authorList>
            <person name="Dong K."/>
        </authorList>
    </citation>
    <scope>NUCLEOTIDE SEQUENCE [LARGE SCALE GENOMIC DNA]</scope>
    <source>
        <strain evidence="2 3">JCM 31225</strain>
    </source>
</reference>
<dbReference type="Proteomes" id="UP000435036">
    <property type="component" value="Unassembled WGS sequence"/>
</dbReference>
<organism evidence="2 3">
    <name type="scientific">Sphingobacterium humi</name>
    <dbReference type="NCBI Taxonomy" id="1796905"/>
    <lineage>
        <taxon>Bacteria</taxon>
        <taxon>Pseudomonadati</taxon>
        <taxon>Bacteroidota</taxon>
        <taxon>Sphingobacteriia</taxon>
        <taxon>Sphingobacteriales</taxon>
        <taxon>Sphingobacteriaceae</taxon>
        <taxon>Sphingobacterium</taxon>
    </lineage>
</organism>
<dbReference type="InterPro" id="IPR054347">
    <property type="entry name" value="TOTE_primase"/>
</dbReference>
<evidence type="ECO:0000313" key="2">
    <source>
        <dbReference type="EMBL" id="MVZ60801.1"/>
    </source>
</evidence>
<protein>
    <recommendedName>
        <fullName evidence="1">TOTE conflict system primase domain-containing protein</fullName>
    </recommendedName>
</protein>
<name>A0A6N8KX11_9SPHI</name>
<comment type="caution">
    <text evidence="2">The sequence shown here is derived from an EMBL/GenBank/DDBJ whole genome shotgun (WGS) entry which is preliminary data.</text>
</comment>
<accession>A0A6N8KX11</accession>
<dbReference type="EMBL" id="WSQA01000001">
    <property type="protein sequence ID" value="MVZ60801.1"/>
    <property type="molecule type" value="Genomic_DNA"/>
</dbReference>
<keyword evidence="3" id="KW-1185">Reference proteome</keyword>
<evidence type="ECO:0000313" key="3">
    <source>
        <dbReference type="Proteomes" id="UP000435036"/>
    </source>
</evidence>
<dbReference type="OrthoDB" id="9759819at2"/>
<dbReference type="AlphaFoldDB" id="A0A6N8KX11"/>
<evidence type="ECO:0000259" key="1">
    <source>
        <dbReference type="Pfam" id="PF22548"/>
    </source>
</evidence>
<dbReference type="RefSeq" id="WP_160367424.1">
    <property type="nucleotide sequence ID" value="NZ_WSQA01000001.1"/>
</dbReference>
<sequence length="66" mass="7838">MEVELRTNDNYLLTLFEGRKDVIAIRWEKGNKSGYMPAHKLFGGNPHLMKFVTNFRVLFLNRYFVT</sequence>
<gene>
    <name evidence="2" type="ORF">GQF63_02070</name>
</gene>